<dbReference type="Gene3D" id="1.10.357.40">
    <property type="entry name" value="YbiA-like"/>
    <property type="match status" value="1"/>
</dbReference>
<dbReference type="Pfam" id="PF08719">
    <property type="entry name" value="NADAR"/>
    <property type="match status" value="1"/>
</dbReference>
<comment type="catalytic activity">
    <reaction evidence="2">
        <text>2,5-diamino-6-hydroxy-4-(5-phosphoribosylamino)-pyrimidine + H2O = 2,5,6-triamino-4-hydroxypyrimidine + D-ribose 5-phosphate</text>
        <dbReference type="Rhea" id="RHEA:23436"/>
        <dbReference type="ChEBI" id="CHEBI:15377"/>
        <dbReference type="ChEBI" id="CHEBI:58614"/>
        <dbReference type="ChEBI" id="CHEBI:78346"/>
        <dbReference type="ChEBI" id="CHEBI:137796"/>
    </reaction>
</comment>
<protein>
    <recommendedName>
        <fullName evidence="4">N-glycosidase YbiA</fullName>
    </recommendedName>
    <alternativeName>
        <fullName evidence="5">Riboflavin biosynthesis intermediates N-glycosidase</fullName>
    </alternativeName>
</protein>
<dbReference type="NCBIfam" id="TIGR02464">
    <property type="entry name" value="ribofla_fusion"/>
    <property type="match status" value="1"/>
</dbReference>
<dbReference type="InterPro" id="IPR037238">
    <property type="entry name" value="YbiA-like_sf"/>
</dbReference>
<dbReference type="KEGG" id="lri:NCTC12151_02799"/>
<dbReference type="EMBL" id="LS483470">
    <property type="protein sequence ID" value="SQI42928.1"/>
    <property type="molecule type" value="Genomic_DNA"/>
</dbReference>
<evidence type="ECO:0000256" key="1">
    <source>
        <dbReference type="ARBA" id="ARBA00000022"/>
    </source>
</evidence>
<evidence type="ECO:0000256" key="4">
    <source>
        <dbReference type="ARBA" id="ARBA00014614"/>
    </source>
</evidence>
<evidence type="ECO:0000313" key="8">
    <source>
        <dbReference type="EMBL" id="SQI42928.1"/>
    </source>
</evidence>
<evidence type="ECO:0000256" key="2">
    <source>
        <dbReference type="ARBA" id="ARBA00000751"/>
    </source>
</evidence>
<dbReference type="AlphaFoldDB" id="A0A2X4V403"/>
<gene>
    <name evidence="8" type="primary">ybiA</name>
    <name evidence="8" type="ORF">NCTC12151_02799</name>
</gene>
<name>A0A2X4V403_9GAMM</name>
<dbReference type="SUPFAM" id="SSF143990">
    <property type="entry name" value="YbiA-like"/>
    <property type="match status" value="1"/>
</dbReference>
<organism evidence="8 9">
    <name type="scientific">Leminorella richardii</name>
    <dbReference type="NCBI Taxonomy" id="158841"/>
    <lineage>
        <taxon>Bacteria</taxon>
        <taxon>Pseudomonadati</taxon>
        <taxon>Pseudomonadota</taxon>
        <taxon>Gammaproteobacteria</taxon>
        <taxon>Enterobacterales</taxon>
        <taxon>Budviciaceae</taxon>
        <taxon>Leminorella</taxon>
    </lineage>
</organism>
<dbReference type="InterPro" id="IPR012816">
    <property type="entry name" value="NADAR"/>
</dbReference>
<dbReference type="OrthoDB" id="67297at2"/>
<reference evidence="8 9" key="1">
    <citation type="submission" date="2018-06" db="EMBL/GenBank/DDBJ databases">
        <authorList>
            <consortium name="Pathogen Informatics"/>
            <person name="Doyle S."/>
        </authorList>
    </citation>
    <scope>NUCLEOTIDE SEQUENCE [LARGE SCALE GENOMIC DNA]</scope>
    <source>
        <strain evidence="8 9">NCTC12151</strain>
    </source>
</reference>
<evidence type="ECO:0000313" key="9">
    <source>
        <dbReference type="Proteomes" id="UP000249005"/>
    </source>
</evidence>
<feature type="domain" description="NADAR" evidence="7">
    <location>
        <begin position="25"/>
        <end position="183"/>
    </location>
</feature>
<accession>A0A2X4V403</accession>
<comment type="function">
    <text evidence="6">Catalyzes the hydrolysis of the N-glycosidic bond in the first two intermediates of riboflavin biosynthesis, which are highly reactive metabolites, yielding relatively innocuous products. Thus, can divert a surplus of harmful intermediates into relatively harmless products and pre-empt the damage these intermediates would otherwise do. Helps maintain flavin levels. May act on other substrates in vivo. Has no activity against GTP, nucleoside monophosphates or ADP-ribose. Is Required for swarming motility.</text>
</comment>
<evidence type="ECO:0000256" key="6">
    <source>
        <dbReference type="ARBA" id="ARBA00045377"/>
    </source>
</evidence>
<proteinExistence type="inferred from homology"/>
<sequence>MQQGNYSLDALQQAVRAGKRFKYLYFWGHRPSASGAVTSSCFSQWWPSLFVVDGVTYASAEHWMMAGKARLFGDEATLPRILNANSPAEAKKLGRQVAGFNQQIWEVHCFELVCEGNYHKFSQHPELGAFLIGTHTRVLVEASPVDRVWGIGLAQDDERAANPLRWDGTNLLGFALMAVRDRLTGACGGS</sequence>
<keyword evidence="9" id="KW-1185">Reference proteome</keyword>
<comment type="catalytic activity">
    <reaction evidence="1">
        <text>5-amino-6-(5-phospho-D-ribosylamino)uracil + H2O = 5,6-diaminouracil + D-ribose 5-phosphate</text>
        <dbReference type="Rhea" id="RHEA:55020"/>
        <dbReference type="ChEBI" id="CHEBI:15377"/>
        <dbReference type="ChEBI" id="CHEBI:46252"/>
        <dbReference type="ChEBI" id="CHEBI:58453"/>
        <dbReference type="ChEBI" id="CHEBI:78346"/>
    </reaction>
</comment>
<dbReference type="RefSeq" id="WP_111741187.1">
    <property type="nucleotide sequence ID" value="NZ_LR698987.1"/>
</dbReference>
<evidence type="ECO:0000256" key="5">
    <source>
        <dbReference type="ARBA" id="ARBA00032343"/>
    </source>
</evidence>
<evidence type="ECO:0000259" key="7">
    <source>
        <dbReference type="Pfam" id="PF08719"/>
    </source>
</evidence>
<dbReference type="CDD" id="cd15457">
    <property type="entry name" value="NADAR"/>
    <property type="match status" value="1"/>
</dbReference>
<comment type="similarity">
    <text evidence="3">Belongs to the YbiA family.</text>
</comment>
<dbReference type="Proteomes" id="UP000249005">
    <property type="component" value="Chromosome 1"/>
</dbReference>
<evidence type="ECO:0000256" key="3">
    <source>
        <dbReference type="ARBA" id="ARBA00008508"/>
    </source>
</evidence>